<dbReference type="OrthoDB" id="9807923at2"/>
<dbReference type="Gene3D" id="3.30.530.20">
    <property type="match status" value="1"/>
</dbReference>
<dbReference type="EMBL" id="BHZE01000014">
    <property type="protein sequence ID" value="GCD77993.1"/>
    <property type="molecule type" value="Genomic_DNA"/>
</dbReference>
<evidence type="ECO:0008006" key="4">
    <source>
        <dbReference type="Google" id="ProtNLM"/>
    </source>
</evidence>
<proteinExistence type="predicted"/>
<evidence type="ECO:0000256" key="1">
    <source>
        <dbReference type="SAM" id="Phobius"/>
    </source>
</evidence>
<evidence type="ECO:0000313" key="3">
    <source>
        <dbReference type="Proteomes" id="UP000286715"/>
    </source>
</evidence>
<keyword evidence="1" id="KW-0812">Transmembrane</keyword>
<sequence length="332" mass="38024">MKIARFVLYFIILTIVVIYGVSFAVKSEYTVERAVEINADYETVFPLISNLKEMRKWSPWHKRDPKLVESFEGTDGAPGSLHRWKGNDQVGEGEQEILSIRPDRVDIEVRFKQPFETKNRSWLAIDTRFENVVAVTWGFSGKIPRPFNLMLLFSNFEEAIGKDYDEGLVQLKQLAEQHFAEKNPYRNIYLQDVSFQPRYFVYKPINTSFENILEDALKISGDIEKKLNDKGIQPFGNLVIYIASQSENSLEAHVGFPLEQKASFQGLNNSVLPEGDYHFLPVQIGEYTTADIQKIMANKLGKQEASRAIIDLLEYAQIRETGKGLIGVFVLK</sequence>
<reference evidence="2 3" key="1">
    <citation type="submission" date="2018-11" db="EMBL/GenBank/DDBJ databases">
        <title>Schleiferia aggregans sp. nov., a moderately thermophilic heterotrophic bacterium isolated from microbial mats at a terrestrial hot spring.</title>
        <authorList>
            <person name="Iino T."/>
            <person name="Ohkuma M."/>
            <person name="Haruta S."/>
        </authorList>
    </citation>
    <scope>NUCLEOTIDE SEQUENCE [LARGE SCALE GENOMIC DNA]</scope>
    <source>
        <strain evidence="2 3">LA</strain>
    </source>
</reference>
<dbReference type="Proteomes" id="UP000286715">
    <property type="component" value="Unassembled WGS sequence"/>
</dbReference>
<name>A0A401XLV9_9FLAO</name>
<comment type="caution">
    <text evidence="2">The sequence shown here is derived from an EMBL/GenBank/DDBJ whole genome shotgun (WGS) entry which is preliminary data.</text>
</comment>
<dbReference type="InterPro" id="IPR019587">
    <property type="entry name" value="Polyketide_cyclase/dehydratase"/>
</dbReference>
<keyword evidence="3" id="KW-1185">Reference proteome</keyword>
<gene>
    <name evidence="2" type="ORF">JCM31826_14750</name>
</gene>
<dbReference type="SUPFAM" id="SSF55961">
    <property type="entry name" value="Bet v1-like"/>
    <property type="match status" value="1"/>
</dbReference>
<keyword evidence="1" id="KW-1133">Transmembrane helix</keyword>
<dbReference type="RefSeq" id="WP_160160559.1">
    <property type="nucleotide sequence ID" value="NZ_BHZE01000014.1"/>
</dbReference>
<dbReference type="InterPro" id="IPR023393">
    <property type="entry name" value="START-like_dom_sf"/>
</dbReference>
<dbReference type="CDD" id="cd07818">
    <property type="entry name" value="SRPBCC_1"/>
    <property type="match status" value="1"/>
</dbReference>
<keyword evidence="1" id="KW-0472">Membrane</keyword>
<feature type="transmembrane region" description="Helical" evidence="1">
    <location>
        <begin position="6"/>
        <end position="25"/>
    </location>
</feature>
<dbReference type="Pfam" id="PF10604">
    <property type="entry name" value="Polyketide_cyc2"/>
    <property type="match status" value="1"/>
</dbReference>
<evidence type="ECO:0000313" key="2">
    <source>
        <dbReference type="EMBL" id="GCD77993.1"/>
    </source>
</evidence>
<accession>A0A401XLV9</accession>
<dbReference type="AlphaFoldDB" id="A0A401XLV9"/>
<protein>
    <recommendedName>
        <fullName evidence="4">Polyketide cyclase</fullName>
    </recommendedName>
</protein>
<organism evidence="2 3">
    <name type="scientific">Thermaurantimonas aggregans</name>
    <dbReference type="NCBI Taxonomy" id="2173829"/>
    <lineage>
        <taxon>Bacteria</taxon>
        <taxon>Pseudomonadati</taxon>
        <taxon>Bacteroidota</taxon>
        <taxon>Flavobacteriia</taxon>
        <taxon>Flavobacteriales</taxon>
        <taxon>Schleiferiaceae</taxon>
        <taxon>Thermaurantimonas</taxon>
    </lineage>
</organism>